<comment type="caution">
    <text evidence="2">The sequence shown here is derived from an EMBL/GenBank/DDBJ whole genome shotgun (WGS) entry which is preliminary data.</text>
</comment>
<dbReference type="AlphaFoldDB" id="A0A9X4JWG5"/>
<organism evidence="2 3">
    <name type="scientific">Pelotomaculum isophthalicicum JI</name>
    <dbReference type="NCBI Taxonomy" id="947010"/>
    <lineage>
        <taxon>Bacteria</taxon>
        <taxon>Bacillati</taxon>
        <taxon>Bacillota</taxon>
        <taxon>Clostridia</taxon>
        <taxon>Eubacteriales</taxon>
        <taxon>Desulfotomaculaceae</taxon>
        <taxon>Pelotomaculum</taxon>
    </lineage>
</organism>
<dbReference type="SMART" id="SM00471">
    <property type="entry name" value="HDc"/>
    <property type="match status" value="1"/>
</dbReference>
<dbReference type="PANTHER" id="PTHR43155">
    <property type="entry name" value="CYCLIC DI-GMP PHOSPHODIESTERASE PA4108-RELATED"/>
    <property type="match status" value="1"/>
</dbReference>
<evidence type="ECO:0000259" key="1">
    <source>
        <dbReference type="PROSITE" id="PS51832"/>
    </source>
</evidence>
<reference evidence="2" key="1">
    <citation type="submission" date="2022-02" db="EMBL/GenBank/DDBJ databases">
        <authorList>
            <person name="Leng L."/>
        </authorList>
    </citation>
    <scope>NUCLEOTIDE SEQUENCE</scope>
    <source>
        <strain evidence="2">JI</strain>
    </source>
</reference>
<accession>A0A9X4JWG5</accession>
<dbReference type="Proteomes" id="UP001154312">
    <property type="component" value="Unassembled WGS sequence"/>
</dbReference>
<evidence type="ECO:0000313" key="3">
    <source>
        <dbReference type="Proteomes" id="UP001154312"/>
    </source>
</evidence>
<dbReference type="RefSeq" id="WP_277444635.1">
    <property type="nucleotide sequence ID" value="NZ_JAKOAV010000025.1"/>
</dbReference>
<proteinExistence type="predicted"/>
<dbReference type="PROSITE" id="PS51832">
    <property type="entry name" value="HD_GYP"/>
    <property type="match status" value="1"/>
</dbReference>
<gene>
    <name evidence="2" type="ORF">L7E55_12635</name>
</gene>
<evidence type="ECO:0000313" key="2">
    <source>
        <dbReference type="EMBL" id="MDF9409192.1"/>
    </source>
</evidence>
<protein>
    <submittedName>
        <fullName evidence="2">HD-GYP domain-containing protein</fullName>
    </submittedName>
</protein>
<dbReference type="PANTHER" id="PTHR43155:SF2">
    <property type="entry name" value="CYCLIC DI-GMP PHOSPHODIESTERASE PA4108"/>
    <property type="match status" value="1"/>
</dbReference>
<dbReference type="SUPFAM" id="SSF109604">
    <property type="entry name" value="HD-domain/PDEase-like"/>
    <property type="match status" value="1"/>
</dbReference>
<dbReference type="InterPro" id="IPR037522">
    <property type="entry name" value="HD_GYP_dom"/>
</dbReference>
<dbReference type="CDD" id="cd00077">
    <property type="entry name" value="HDc"/>
    <property type="match status" value="1"/>
</dbReference>
<keyword evidence="3" id="KW-1185">Reference proteome</keyword>
<dbReference type="InterPro" id="IPR003607">
    <property type="entry name" value="HD/PDEase_dom"/>
</dbReference>
<dbReference type="Pfam" id="PF13487">
    <property type="entry name" value="HD_5"/>
    <property type="match status" value="1"/>
</dbReference>
<sequence>MRRVPSTALRPGMRVGHAIYNSNGEILLNSHVILKKSYIDSLIKMGIPAIYIIDESLPDFYVEDIIDEKTRVDTIRLTKNILKDTDFAKSPLNKAHLSEARKNIVDIIDQLLEKQYLMVNMVDIRSFDDYLFGHSVNVCVLSLITGISLGYNKTKLMLLGMGALMHDIGKTLIPAKLLNKPGTLTTDEFNVVKQHSELGYTILSNCEPHIKKISALIALQHHERFNGEGYPQGLCGLKSEIHEFSQITGIADVYDAMTADRVYRKAHPPYEAYEMLAGSGNFFFDYKLVRSFLSNIAAYPAGSLVRLSTNEIAMVTETAKGYSLYPKIIIIFDAEEKRLEKPVEIDLSKQNTVTITKVLEYEEIQGFKIQDEGQFDKAYGI</sequence>
<name>A0A9X4JWG5_9FIRM</name>
<feature type="domain" description="HD-GYP" evidence="1">
    <location>
        <begin position="109"/>
        <end position="308"/>
    </location>
</feature>
<dbReference type="EMBL" id="JAKOAV010000025">
    <property type="protein sequence ID" value="MDF9409192.1"/>
    <property type="molecule type" value="Genomic_DNA"/>
</dbReference>
<dbReference type="Gene3D" id="1.10.3210.10">
    <property type="entry name" value="Hypothetical protein af1432"/>
    <property type="match status" value="1"/>
</dbReference>